<gene>
    <name evidence="1" type="ORF">Tsubulata_016978</name>
</gene>
<organism evidence="1 2">
    <name type="scientific">Turnera subulata</name>
    <dbReference type="NCBI Taxonomy" id="218843"/>
    <lineage>
        <taxon>Eukaryota</taxon>
        <taxon>Viridiplantae</taxon>
        <taxon>Streptophyta</taxon>
        <taxon>Embryophyta</taxon>
        <taxon>Tracheophyta</taxon>
        <taxon>Spermatophyta</taxon>
        <taxon>Magnoliopsida</taxon>
        <taxon>eudicotyledons</taxon>
        <taxon>Gunneridae</taxon>
        <taxon>Pentapetalae</taxon>
        <taxon>rosids</taxon>
        <taxon>fabids</taxon>
        <taxon>Malpighiales</taxon>
        <taxon>Passifloraceae</taxon>
        <taxon>Turnera</taxon>
    </lineage>
</organism>
<dbReference type="AlphaFoldDB" id="A0A9Q0IZ05"/>
<evidence type="ECO:0000313" key="2">
    <source>
        <dbReference type="Proteomes" id="UP001141552"/>
    </source>
</evidence>
<comment type="caution">
    <text evidence="1">The sequence shown here is derived from an EMBL/GenBank/DDBJ whole genome shotgun (WGS) entry which is preliminary data.</text>
</comment>
<reference evidence="1" key="2">
    <citation type="journal article" date="2023" name="Plants (Basel)">
        <title>Annotation of the Turnera subulata (Passifloraceae) Draft Genome Reveals the S-Locus Evolved after the Divergence of Turneroideae from Passifloroideae in a Stepwise Manner.</title>
        <authorList>
            <person name="Henning P.M."/>
            <person name="Roalson E.H."/>
            <person name="Mir W."/>
            <person name="McCubbin A.G."/>
            <person name="Shore J.S."/>
        </authorList>
    </citation>
    <scope>NUCLEOTIDE SEQUENCE</scope>
    <source>
        <strain evidence="1">F60SS</strain>
    </source>
</reference>
<dbReference type="Proteomes" id="UP001141552">
    <property type="component" value="Unassembled WGS sequence"/>
</dbReference>
<name>A0A9Q0IZ05_9ROSI</name>
<reference evidence="1" key="1">
    <citation type="submission" date="2022-02" db="EMBL/GenBank/DDBJ databases">
        <authorList>
            <person name="Henning P.M."/>
            <person name="McCubbin A.G."/>
            <person name="Shore J.S."/>
        </authorList>
    </citation>
    <scope>NUCLEOTIDE SEQUENCE</scope>
    <source>
        <strain evidence="1">F60SS</strain>
        <tissue evidence="1">Leaves</tissue>
    </source>
</reference>
<proteinExistence type="predicted"/>
<evidence type="ECO:0000313" key="1">
    <source>
        <dbReference type="EMBL" id="KAJ4823546.1"/>
    </source>
</evidence>
<evidence type="ECO:0008006" key="3">
    <source>
        <dbReference type="Google" id="ProtNLM"/>
    </source>
</evidence>
<sequence length="72" mass="8601">MDERKFEHWKCYGFLNGNDCRPKLELGKFDKRKMEILIGVALECVKLNKDERPAMSQVVELLLQHEKYPEYV</sequence>
<keyword evidence="2" id="KW-1185">Reference proteome</keyword>
<dbReference type="OrthoDB" id="619632at2759"/>
<accession>A0A9Q0IZ05</accession>
<protein>
    <recommendedName>
        <fullName evidence="3">Serine-threonine/tyrosine-protein kinase catalytic domain-containing protein</fullName>
    </recommendedName>
</protein>
<dbReference type="EMBL" id="JAKUCV010007422">
    <property type="protein sequence ID" value="KAJ4823546.1"/>
    <property type="molecule type" value="Genomic_DNA"/>
</dbReference>